<name>A0ABX9JWQ1_9BACT</name>
<keyword evidence="2" id="KW-0732">Signal</keyword>
<gene>
    <name evidence="3" type="ORF">ATI61_108105</name>
</gene>
<keyword evidence="1" id="KW-0812">Transmembrane</keyword>
<dbReference type="EMBL" id="QUMU01000008">
    <property type="protein sequence ID" value="REG28572.1"/>
    <property type="molecule type" value="Genomic_DNA"/>
</dbReference>
<feature type="transmembrane region" description="Helical" evidence="1">
    <location>
        <begin position="111"/>
        <end position="133"/>
    </location>
</feature>
<feature type="transmembrane region" description="Helical" evidence="1">
    <location>
        <begin position="77"/>
        <end position="99"/>
    </location>
</feature>
<keyword evidence="4" id="KW-1185">Reference proteome</keyword>
<accession>A0ABX9JWQ1</accession>
<evidence type="ECO:0008006" key="5">
    <source>
        <dbReference type="Google" id="ProtNLM"/>
    </source>
</evidence>
<dbReference type="RefSeq" id="WP_147333010.1">
    <property type="nucleotide sequence ID" value="NZ_CP011509.1"/>
</dbReference>
<feature type="signal peptide" evidence="2">
    <location>
        <begin position="1"/>
        <end position="28"/>
    </location>
</feature>
<sequence>MTSRQPPVSKSVVLLFLLLLLMPRAGLAAEDAPLVSLDAAPTTLAPTSNTEEHGPSLLEEPAFGDDQRNRAPLALRLLAEVGGGVATTLAGGLAGLVLCQVANLSQGEWGCIAPVFVGLAVGTAVSPLGVWWGGEAVGGDGRLSAAFWGGIVGGLVGGLLVGSLMGGGLVSVLPVFGMITIGASLGYELSQRPESPEPSAAHPRIQPMLAFDGRGGMLGLSGRF</sequence>
<dbReference type="Proteomes" id="UP000256345">
    <property type="component" value="Unassembled WGS sequence"/>
</dbReference>
<feature type="chain" id="PRO_5046956699" description="GlsB/YeaQ/YmgE family stress response membrane protein" evidence="2">
    <location>
        <begin position="29"/>
        <end position="224"/>
    </location>
</feature>
<keyword evidence="1" id="KW-0472">Membrane</keyword>
<evidence type="ECO:0000256" key="2">
    <source>
        <dbReference type="SAM" id="SignalP"/>
    </source>
</evidence>
<evidence type="ECO:0000256" key="1">
    <source>
        <dbReference type="SAM" id="Phobius"/>
    </source>
</evidence>
<reference evidence="3 4" key="1">
    <citation type="submission" date="2018-08" db="EMBL/GenBank/DDBJ databases">
        <title>Genomic Encyclopedia of Archaeal and Bacterial Type Strains, Phase II (KMG-II): from individual species to whole genera.</title>
        <authorList>
            <person name="Goeker M."/>
        </authorList>
    </citation>
    <scope>NUCLEOTIDE SEQUENCE [LARGE SCALE GENOMIC DNA]</scope>
    <source>
        <strain evidence="3 4">DSM 2261</strain>
    </source>
</reference>
<keyword evidence="1" id="KW-1133">Transmembrane helix</keyword>
<proteinExistence type="predicted"/>
<feature type="transmembrane region" description="Helical" evidence="1">
    <location>
        <begin position="145"/>
        <end position="162"/>
    </location>
</feature>
<evidence type="ECO:0000313" key="3">
    <source>
        <dbReference type="EMBL" id="REG28572.1"/>
    </source>
</evidence>
<organism evidence="3 4">
    <name type="scientific">Archangium gephyra</name>
    <dbReference type="NCBI Taxonomy" id="48"/>
    <lineage>
        <taxon>Bacteria</taxon>
        <taxon>Pseudomonadati</taxon>
        <taxon>Myxococcota</taxon>
        <taxon>Myxococcia</taxon>
        <taxon>Myxococcales</taxon>
        <taxon>Cystobacterineae</taxon>
        <taxon>Archangiaceae</taxon>
        <taxon>Archangium</taxon>
    </lineage>
</organism>
<comment type="caution">
    <text evidence="3">The sequence shown here is derived from an EMBL/GenBank/DDBJ whole genome shotgun (WGS) entry which is preliminary data.</text>
</comment>
<protein>
    <recommendedName>
        <fullName evidence="5">GlsB/YeaQ/YmgE family stress response membrane protein</fullName>
    </recommendedName>
</protein>
<evidence type="ECO:0000313" key="4">
    <source>
        <dbReference type="Proteomes" id="UP000256345"/>
    </source>
</evidence>